<evidence type="ECO:0000313" key="7">
    <source>
        <dbReference type="EMBL" id="PRX42033.1"/>
    </source>
</evidence>
<sequence length="206" mass="22473">MIRSNRILTFVIGTATVSMLIIWMYDKLIILWAKSLGMGVEAFGLIPGMIAAGSILGTFLVAPLHRRFRNPLVLMSTSIFPVGILMIVIGMGGLKWFALPFPLWLAVWFAGGIVAPLFHVPYATLLQSESPREMVGRVVAAANALQNATMLFSPMLGAVLAGRIGVGGVFLLAGIVYWLFSLFCMWYVRRVLLGTEKSLQQSKPAS</sequence>
<organism evidence="7 8">
    <name type="scientific">Planifilum fimeticola</name>
    <dbReference type="NCBI Taxonomy" id="201975"/>
    <lineage>
        <taxon>Bacteria</taxon>
        <taxon>Bacillati</taxon>
        <taxon>Bacillota</taxon>
        <taxon>Bacilli</taxon>
        <taxon>Bacillales</taxon>
        <taxon>Thermoactinomycetaceae</taxon>
        <taxon>Planifilum</taxon>
    </lineage>
</organism>
<evidence type="ECO:0000256" key="1">
    <source>
        <dbReference type="ARBA" id="ARBA00004651"/>
    </source>
</evidence>
<dbReference type="GO" id="GO:0022857">
    <property type="term" value="F:transmembrane transporter activity"/>
    <property type="evidence" value="ECO:0007669"/>
    <property type="project" value="InterPro"/>
</dbReference>
<dbReference type="InterPro" id="IPR011701">
    <property type="entry name" value="MFS"/>
</dbReference>
<dbReference type="EMBL" id="PVNE01000003">
    <property type="protein sequence ID" value="PRX42033.1"/>
    <property type="molecule type" value="Genomic_DNA"/>
</dbReference>
<feature type="transmembrane region" description="Helical" evidence="6">
    <location>
        <begin position="138"/>
        <end position="160"/>
    </location>
</feature>
<dbReference type="InterPro" id="IPR036259">
    <property type="entry name" value="MFS_trans_sf"/>
</dbReference>
<dbReference type="Proteomes" id="UP000237797">
    <property type="component" value="Unassembled WGS sequence"/>
</dbReference>
<dbReference type="OrthoDB" id="9775268at2"/>
<evidence type="ECO:0000256" key="6">
    <source>
        <dbReference type="SAM" id="Phobius"/>
    </source>
</evidence>
<protein>
    <submittedName>
        <fullName evidence="7">MFS transporter</fullName>
    </submittedName>
</protein>
<keyword evidence="2" id="KW-1003">Cell membrane</keyword>
<keyword evidence="4 6" id="KW-1133">Transmembrane helix</keyword>
<dbReference type="Pfam" id="PF07690">
    <property type="entry name" value="MFS_1"/>
    <property type="match status" value="1"/>
</dbReference>
<proteinExistence type="predicted"/>
<feature type="transmembrane region" description="Helical" evidence="6">
    <location>
        <begin position="72"/>
        <end position="97"/>
    </location>
</feature>
<comment type="subcellular location">
    <subcellularLocation>
        <location evidence="1">Cell membrane</location>
        <topology evidence="1">Multi-pass membrane protein</topology>
    </subcellularLocation>
</comment>
<comment type="caution">
    <text evidence="7">The sequence shown here is derived from an EMBL/GenBank/DDBJ whole genome shotgun (WGS) entry which is preliminary data.</text>
</comment>
<accession>A0A2T0LHY5</accession>
<gene>
    <name evidence="7" type="ORF">CLV97_10348</name>
</gene>
<evidence type="ECO:0000256" key="5">
    <source>
        <dbReference type="ARBA" id="ARBA00023136"/>
    </source>
</evidence>
<dbReference type="AlphaFoldDB" id="A0A2T0LHY5"/>
<evidence type="ECO:0000256" key="4">
    <source>
        <dbReference type="ARBA" id="ARBA00022989"/>
    </source>
</evidence>
<dbReference type="GO" id="GO:0005886">
    <property type="term" value="C:plasma membrane"/>
    <property type="evidence" value="ECO:0007669"/>
    <property type="project" value="UniProtKB-SubCell"/>
</dbReference>
<feature type="transmembrane region" description="Helical" evidence="6">
    <location>
        <begin position="103"/>
        <end position="126"/>
    </location>
</feature>
<feature type="transmembrane region" description="Helical" evidence="6">
    <location>
        <begin position="45"/>
        <end position="65"/>
    </location>
</feature>
<dbReference type="SUPFAM" id="SSF103473">
    <property type="entry name" value="MFS general substrate transporter"/>
    <property type="match status" value="1"/>
</dbReference>
<dbReference type="Gene3D" id="1.20.1250.20">
    <property type="entry name" value="MFS general substrate transporter like domains"/>
    <property type="match status" value="1"/>
</dbReference>
<dbReference type="PANTHER" id="PTHR23513:SF6">
    <property type="entry name" value="MAJOR FACILITATOR SUPERFAMILY ASSOCIATED DOMAIN-CONTAINING PROTEIN"/>
    <property type="match status" value="1"/>
</dbReference>
<evidence type="ECO:0000256" key="3">
    <source>
        <dbReference type="ARBA" id="ARBA00022692"/>
    </source>
</evidence>
<feature type="transmembrane region" description="Helical" evidence="6">
    <location>
        <begin position="7"/>
        <end position="25"/>
    </location>
</feature>
<keyword evidence="3 6" id="KW-0812">Transmembrane</keyword>
<dbReference type="RefSeq" id="WP_106344006.1">
    <property type="nucleotide sequence ID" value="NZ_PVNE01000003.1"/>
</dbReference>
<name>A0A2T0LHY5_9BACL</name>
<dbReference type="PANTHER" id="PTHR23513">
    <property type="entry name" value="INTEGRAL MEMBRANE EFFLUX PROTEIN-RELATED"/>
    <property type="match status" value="1"/>
</dbReference>
<keyword evidence="8" id="KW-1185">Reference proteome</keyword>
<evidence type="ECO:0000256" key="2">
    <source>
        <dbReference type="ARBA" id="ARBA00022475"/>
    </source>
</evidence>
<feature type="transmembrane region" description="Helical" evidence="6">
    <location>
        <begin position="166"/>
        <end position="188"/>
    </location>
</feature>
<keyword evidence="5 6" id="KW-0472">Membrane</keyword>
<evidence type="ECO:0000313" key="8">
    <source>
        <dbReference type="Proteomes" id="UP000237797"/>
    </source>
</evidence>
<reference evidence="7 8" key="1">
    <citation type="submission" date="2018-03" db="EMBL/GenBank/DDBJ databases">
        <title>Genomic Encyclopedia of Archaeal and Bacterial Type Strains, Phase II (KMG-II): from individual species to whole genera.</title>
        <authorList>
            <person name="Goeker M."/>
        </authorList>
    </citation>
    <scope>NUCLEOTIDE SEQUENCE [LARGE SCALE GENOMIC DNA]</scope>
    <source>
        <strain evidence="7 8">DSM 44946</strain>
    </source>
</reference>